<evidence type="ECO:0000256" key="5">
    <source>
        <dbReference type="ARBA" id="ARBA00022679"/>
    </source>
</evidence>
<comment type="catalytic activity">
    <reaction evidence="9">
        <text>RNA(n) + ATP = RNA(n)-3'-adenine ribonucleotide + diphosphate</text>
        <dbReference type="Rhea" id="RHEA:11332"/>
        <dbReference type="Rhea" id="RHEA-COMP:14527"/>
        <dbReference type="Rhea" id="RHEA-COMP:17347"/>
        <dbReference type="ChEBI" id="CHEBI:30616"/>
        <dbReference type="ChEBI" id="CHEBI:33019"/>
        <dbReference type="ChEBI" id="CHEBI:140395"/>
        <dbReference type="ChEBI" id="CHEBI:173115"/>
        <dbReference type="EC" id="2.7.7.19"/>
    </reaction>
</comment>
<feature type="domain" description="Poly(A) polymerase central" evidence="13">
    <location>
        <begin position="613"/>
        <end position="715"/>
    </location>
</feature>
<comment type="similarity">
    <text evidence="2">Belongs to the poly(A) polymerase family.</text>
</comment>
<feature type="compositionally biased region" description="Low complexity" evidence="11">
    <location>
        <begin position="797"/>
        <end position="807"/>
    </location>
</feature>
<evidence type="ECO:0000313" key="15">
    <source>
        <dbReference type="WBParaSite" id="GPLIN_000290000"/>
    </source>
</evidence>
<dbReference type="Pfam" id="PF04928">
    <property type="entry name" value="PAP_central"/>
    <property type="match status" value="1"/>
</dbReference>
<proteinExistence type="inferred from homology"/>
<keyword evidence="8" id="KW-0539">Nucleus</keyword>
<evidence type="ECO:0000256" key="4">
    <source>
        <dbReference type="ARBA" id="ARBA00022664"/>
    </source>
</evidence>
<feature type="region of interest" description="Disordered" evidence="11">
    <location>
        <begin position="791"/>
        <end position="811"/>
    </location>
</feature>
<protein>
    <recommendedName>
        <fullName evidence="3">polynucleotide adenylyltransferase</fullName>
        <ecNumber evidence="3">2.7.7.19</ecNumber>
    </recommendedName>
</protein>
<keyword evidence="14" id="KW-1185">Reference proteome</keyword>
<keyword evidence="12" id="KW-0732">Signal</keyword>
<dbReference type="GO" id="GO:1990817">
    <property type="term" value="F:poly(A) RNA polymerase activity"/>
    <property type="evidence" value="ECO:0007669"/>
    <property type="project" value="UniProtKB-EC"/>
</dbReference>
<reference evidence="15" key="2">
    <citation type="submission" date="2016-06" db="UniProtKB">
        <authorList>
            <consortium name="WormBaseParasite"/>
        </authorList>
    </citation>
    <scope>IDENTIFICATION</scope>
</reference>
<dbReference type="WBParaSite" id="GPLIN_000290000">
    <property type="protein sequence ID" value="GPLIN_000290000"/>
    <property type="gene ID" value="GPLIN_000290000"/>
</dbReference>
<dbReference type="PANTHER" id="PTHR10682:SF10">
    <property type="entry name" value="POLYNUCLEOTIDE ADENYLYLTRANSFERASE"/>
    <property type="match status" value="1"/>
</dbReference>
<feature type="coiled-coil region" evidence="10">
    <location>
        <begin position="512"/>
        <end position="539"/>
    </location>
</feature>
<evidence type="ECO:0000256" key="6">
    <source>
        <dbReference type="ARBA" id="ARBA00022741"/>
    </source>
</evidence>
<evidence type="ECO:0000313" key="14">
    <source>
        <dbReference type="Proteomes" id="UP000050741"/>
    </source>
</evidence>
<sequence>MSRTKILQLFYSNLILLPIILCKVPSSNILYGIDRRNLDNEYCRLLFDASLDNCARLDIAARLSALLVYESIETDLAIIDLRIGQIFERNKFLAARNLNKSTIRAKFDELNTKIWKKKTGEKRFGMEDVCRLWSFGLEVTKLNEFLNKNQTIGEKEMNKLATLLKLNKNSECKQLAKVENVFEAKYGELALWVHTLRMLNGKGEIDQIVRTKQMMNRYLMEYKYIGMLELHNPLTMAFDIICDSILKTAFLNYYGLWMRQLHGQMFVQLLKVDENFAQKLKNEFETSLMKKYYLIELLEIESSKEVLNIKSKQIIQIKNYLMANGYFSESEMHKNERIVSELTRIVEEWCPNAIVQFPLSLLENEKLEPICILPEEIDRELIFGKLNFEMSEMAAKCEDKSLYCNLLMRSEFKSVRKIVKELTALPTLQFNFTDVPIEMAFILVPKVKLANFDVPIGLKTYEKLAKYFAENIEHFLNADHFDEGMHIDEVKLQNMIRKQLEKSKSFNGKFELDKVLGELKQLTNTKEAALKQRQIVAEQKVMLLALSRNFINEKIFEILSPDTKLEENICGMVKQNYNNKNERLRVALAYLELWAKNNFIHGRNMGYLDTPMLLIMMAKVFLMFPEAKWPMPVQLSQIDDKRIGEFLSWAPGREWFTKRQFLPKNLRKTIGQALAMPIISPLFPEQNEAAQINLSTAKVIQNELKYAFIKIRNLTDKSHDIIKSIAGNCKRFSEKYEHFVTFTCGGTKFNVEKFCDFVGKRLRHELLYFVENSLANWVRFCHVHPTRVPVEQSSNEQQQQQQQQQQQIGGSKLAKWIRF</sequence>
<dbReference type="PANTHER" id="PTHR10682">
    <property type="entry name" value="POLY A POLYMERASE"/>
    <property type="match status" value="1"/>
</dbReference>
<dbReference type="InterPro" id="IPR007012">
    <property type="entry name" value="PolA_pol_cen_dom"/>
</dbReference>
<keyword evidence="5" id="KW-0808">Transferase</keyword>
<evidence type="ECO:0000256" key="10">
    <source>
        <dbReference type="SAM" id="Coils"/>
    </source>
</evidence>
<evidence type="ECO:0000256" key="9">
    <source>
        <dbReference type="ARBA" id="ARBA00048830"/>
    </source>
</evidence>
<keyword evidence="4" id="KW-0507">mRNA processing</keyword>
<organism evidence="14 15">
    <name type="scientific">Globodera pallida</name>
    <name type="common">Potato cyst nematode worm</name>
    <name type="synonym">Heterodera pallida</name>
    <dbReference type="NCBI Taxonomy" id="36090"/>
    <lineage>
        <taxon>Eukaryota</taxon>
        <taxon>Metazoa</taxon>
        <taxon>Ecdysozoa</taxon>
        <taxon>Nematoda</taxon>
        <taxon>Chromadorea</taxon>
        <taxon>Rhabditida</taxon>
        <taxon>Tylenchina</taxon>
        <taxon>Tylenchomorpha</taxon>
        <taxon>Tylenchoidea</taxon>
        <taxon>Heteroderidae</taxon>
        <taxon>Heteroderinae</taxon>
        <taxon>Globodera</taxon>
    </lineage>
</organism>
<accession>A0A183BQL4</accession>
<keyword evidence="6" id="KW-0547">Nucleotide-binding</keyword>
<dbReference type="GO" id="GO:0005524">
    <property type="term" value="F:ATP binding"/>
    <property type="evidence" value="ECO:0007669"/>
    <property type="project" value="UniProtKB-KW"/>
</dbReference>
<evidence type="ECO:0000256" key="8">
    <source>
        <dbReference type="ARBA" id="ARBA00023242"/>
    </source>
</evidence>
<dbReference type="Gene3D" id="1.10.1410.10">
    <property type="match status" value="1"/>
</dbReference>
<dbReference type="AlphaFoldDB" id="A0A183BQL4"/>
<feature type="signal peptide" evidence="12">
    <location>
        <begin position="1"/>
        <end position="22"/>
    </location>
</feature>
<evidence type="ECO:0000256" key="3">
    <source>
        <dbReference type="ARBA" id="ARBA00012388"/>
    </source>
</evidence>
<reference evidence="14" key="1">
    <citation type="submission" date="2014-05" db="EMBL/GenBank/DDBJ databases">
        <title>The genome and life-stage specific transcriptomes of Globodera pallida elucidate key aspects of plant parasitism by a cyst nematode.</title>
        <authorList>
            <person name="Cotton J.A."/>
            <person name="Lilley C.J."/>
            <person name="Jones L.M."/>
            <person name="Kikuchi T."/>
            <person name="Reid A.J."/>
            <person name="Thorpe P."/>
            <person name="Tsai I.J."/>
            <person name="Beasley H."/>
            <person name="Blok V."/>
            <person name="Cock P.J.A."/>
            <person name="Van den Akker S.E."/>
            <person name="Holroyd N."/>
            <person name="Hunt M."/>
            <person name="Mantelin S."/>
            <person name="Naghra H."/>
            <person name="Pain A."/>
            <person name="Palomares-Rius J.E."/>
            <person name="Zarowiecki M."/>
            <person name="Berriman M."/>
            <person name="Jones J.T."/>
            <person name="Urwin P.E."/>
        </authorList>
    </citation>
    <scope>NUCLEOTIDE SEQUENCE [LARGE SCALE GENOMIC DNA]</scope>
    <source>
        <strain evidence="14">Lindley</strain>
    </source>
</reference>
<evidence type="ECO:0000256" key="7">
    <source>
        <dbReference type="ARBA" id="ARBA00022840"/>
    </source>
</evidence>
<dbReference type="GO" id="GO:0006397">
    <property type="term" value="P:mRNA processing"/>
    <property type="evidence" value="ECO:0007669"/>
    <property type="project" value="UniProtKB-KW"/>
</dbReference>
<keyword evidence="10" id="KW-0175">Coiled coil</keyword>
<name>A0A183BQL4_GLOPA</name>
<keyword evidence="7" id="KW-0067">ATP-binding</keyword>
<dbReference type="Proteomes" id="UP000050741">
    <property type="component" value="Unassembled WGS sequence"/>
</dbReference>
<evidence type="ECO:0000256" key="11">
    <source>
        <dbReference type="SAM" id="MobiDB-lite"/>
    </source>
</evidence>
<evidence type="ECO:0000256" key="2">
    <source>
        <dbReference type="ARBA" id="ARBA00010912"/>
    </source>
</evidence>
<dbReference type="EC" id="2.7.7.19" evidence="3"/>
<dbReference type="GO" id="GO:0005634">
    <property type="term" value="C:nucleus"/>
    <property type="evidence" value="ECO:0007669"/>
    <property type="project" value="UniProtKB-SubCell"/>
</dbReference>
<evidence type="ECO:0000256" key="1">
    <source>
        <dbReference type="ARBA" id="ARBA00004123"/>
    </source>
</evidence>
<comment type="subcellular location">
    <subcellularLocation>
        <location evidence="1">Nucleus</location>
    </subcellularLocation>
</comment>
<evidence type="ECO:0000256" key="12">
    <source>
        <dbReference type="SAM" id="SignalP"/>
    </source>
</evidence>
<evidence type="ECO:0000259" key="13">
    <source>
        <dbReference type="Pfam" id="PF04928"/>
    </source>
</evidence>
<dbReference type="SUPFAM" id="SSF81631">
    <property type="entry name" value="PAP/OAS1 substrate-binding domain"/>
    <property type="match status" value="1"/>
</dbReference>
<feature type="chain" id="PRO_5008146470" description="polynucleotide adenylyltransferase" evidence="12">
    <location>
        <begin position="23"/>
        <end position="819"/>
    </location>
</feature>